<dbReference type="EMBL" id="CP122537">
    <property type="protein sequence ID" value="WGH77246.1"/>
    <property type="molecule type" value="Genomic_DNA"/>
</dbReference>
<dbReference type="Gene3D" id="3.30.565.10">
    <property type="entry name" value="Histidine kinase-like ATPase, C-terminal domain"/>
    <property type="match status" value="1"/>
</dbReference>
<dbReference type="PROSITE" id="PS50113">
    <property type="entry name" value="PAC"/>
    <property type="match status" value="2"/>
</dbReference>
<protein>
    <recommendedName>
        <fullName evidence="2">histidine kinase</fullName>
        <ecNumber evidence="2">2.7.13.3</ecNumber>
    </recommendedName>
</protein>
<keyword evidence="8" id="KW-0547">Nucleotide-binding</keyword>
<keyword evidence="10" id="KW-0067">ATP-binding</keyword>
<evidence type="ECO:0000256" key="1">
    <source>
        <dbReference type="ARBA" id="ARBA00000085"/>
    </source>
</evidence>
<organism evidence="14 15">
    <name type="scientific">Jannaschia ovalis</name>
    <dbReference type="NCBI Taxonomy" id="3038773"/>
    <lineage>
        <taxon>Bacteria</taxon>
        <taxon>Pseudomonadati</taxon>
        <taxon>Pseudomonadota</taxon>
        <taxon>Alphaproteobacteria</taxon>
        <taxon>Rhodobacterales</taxon>
        <taxon>Roseobacteraceae</taxon>
        <taxon>Jannaschia</taxon>
    </lineage>
</organism>
<comment type="catalytic activity">
    <reaction evidence="1">
        <text>ATP + protein L-histidine = ADP + protein N-phospho-L-histidine.</text>
        <dbReference type="EC" id="2.7.13.3"/>
    </reaction>
</comment>
<feature type="domain" description="PAS" evidence="12">
    <location>
        <begin position="136"/>
        <end position="201"/>
    </location>
</feature>
<evidence type="ECO:0000256" key="11">
    <source>
        <dbReference type="ARBA" id="ARBA00023026"/>
    </source>
</evidence>
<evidence type="ECO:0000256" key="10">
    <source>
        <dbReference type="ARBA" id="ARBA00022840"/>
    </source>
</evidence>
<keyword evidence="11" id="KW-0843">Virulence</keyword>
<evidence type="ECO:0000313" key="14">
    <source>
        <dbReference type="EMBL" id="WGH77246.1"/>
    </source>
</evidence>
<keyword evidence="9" id="KW-0418">Kinase</keyword>
<dbReference type="Pfam" id="PF08447">
    <property type="entry name" value="PAS_3"/>
    <property type="match status" value="1"/>
</dbReference>
<sequence>MAADPDLIRLERDALYADDDVARALIDADLTYRSANPAFARMTGLDLADIIGRTIPQILPDFERAAATAYAEMLATGRRVGPIEALGKTPARRAEPRSFRADMLPVRDGAGRIVAASLSVVDISELKQLEDSLERSRETLAAALASVPLGVVEYDAVAQVARWDAHSSSFLGLPARPHILGLTEVFDLIHPDDRDRVQTAIAAGEDPNGPGRFTLEHRVIQPDGTIRWIEVHGQYRFVRHGEVLIAAGGIGVASDITRRKTDEEFRALLLRELEHRVKNAHSIVQAISRQTARSVDTLEAFMEVFDARLEAIRATNDIISGSVETGVALDALIRSQMRPLLGQRSGLYTLDGPPLALGSGVAQSLGLVIHELTTNALKYGALSRPGGRVQIAWRPDGSDPGLFTLTWTERGGPAVREPDARGFGSLLIRSSTTKFPGAACDVDFAPEGLRVTLTLPLDETAPQPTRG</sequence>
<keyword evidence="7" id="KW-0677">Repeat</keyword>
<reference evidence="14 15" key="1">
    <citation type="submission" date="2023-04" db="EMBL/GenBank/DDBJ databases">
        <title>Jannaschia ovalis sp. nov., a marine bacterium isolated from sea tidal flat.</title>
        <authorList>
            <person name="Kwon D.Y."/>
            <person name="Kim J.-J."/>
        </authorList>
    </citation>
    <scope>NUCLEOTIDE SEQUENCE [LARGE SCALE GENOMIC DNA]</scope>
    <source>
        <strain evidence="14 15">GRR-S6-38</strain>
    </source>
</reference>
<evidence type="ECO:0000256" key="3">
    <source>
        <dbReference type="ARBA" id="ARBA00022553"/>
    </source>
</evidence>
<dbReference type="NCBIfam" id="TIGR00229">
    <property type="entry name" value="sensory_box"/>
    <property type="match status" value="2"/>
</dbReference>
<evidence type="ECO:0000256" key="8">
    <source>
        <dbReference type="ARBA" id="ARBA00022741"/>
    </source>
</evidence>
<evidence type="ECO:0000256" key="4">
    <source>
        <dbReference type="ARBA" id="ARBA00022630"/>
    </source>
</evidence>
<dbReference type="InterPro" id="IPR035965">
    <property type="entry name" value="PAS-like_dom_sf"/>
</dbReference>
<dbReference type="SUPFAM" id="SSF55874">
    <property type="entry name" value="ATPase domain of HSP90 chaperone/DNA topoisomerase II/histidine kinase"/>
    <property type="match status" value="1"/>
</dbReference>
<dbReference type="SMART" id="SM00091">
    <property type="entry name" value="PAS"/>
    <property type="match status" value="2"/>
</dbReference>
<dbReference type="InterPro" id="IPR013656">
    <property type="entry name" value="PAS_4"/>
</dbReference>
<dbReference type="Gene3D" id="2.10.70.100">
    <property type="match status" value="1"/>
</dbReference>
<evidence type="ECO:0000259" key="13">
    <source>
        <dbReference type="PROSITE" id="PS50113"/>
    </source>
</evidence>
<keyword evidence="6" id="KW-0808">Transferase</keyword>
<dbReference type="PROSITE" id="PS50112">
    <property type="entry name" value="PAS"/>
    <property type="match status" value="1"/>
</dbReference>
<dbReference type="Gene3D" id="3.30.450.20">
    <property type="entry name" value="PAS domain"/>
    <property type="match status" value="2"/>
</dbReference>
<evidence type="ECO:0000256" key="6">
    <source>
        <dbReference type="ARBA" id="ARBA00022679"/>
    </source>
</evidence>
<evidence type="ECO:0000259" key="12">
    <source>
        <dbReference type="PROSITE" id="PS50112"/>
    </source>
</evidence>
<dbReference type="InterPro" id="IPR000014">
    <property type="entry name" value="PAS"/>
</dbReference>
<dbReference type="SUPFAM" id="SSF55785">
    <property type="entry name" value="PYP-like sensor domain (PAS domain)"/>
    <property type="match status" value="2"/>
</dbReference>
<keyword evidence="4" id="KW-0285">Flavoprotein</keyword>
<dbReference type="InterPro" id="IPR013655">
    <property type="entry name" value="PAS_fold_3"/>
</dbReference>
<evidence type="ECO:0000313" key="15">
    <source>
        <dbReference type="Proteomes" id="UP001243420"/>
    </source>
</evidence>
<dbReference type="EC" id="2.7.13.3" evidence="2"/>
<dbReference type="PANTHER" id="PTHR41523">
    <property type="entry name" value="TWO-COMPONENT SYSTEM SENSOR PROTEIN"/>
    <property type="match status" value="1"/>
</dbReference>
<gene>
    <name evidence="14" type="ORF">P8627_09285</name>
</gene>
<dbReference type="Proteomes" id="UP001243420">
    <property type="component" value="Chromosome"/>
</dbReference>
<dbReference type="Pfam" id="PF07536">
    <property type="entry name" value="HWE_HK"/>
    <property type="match status" value="1"/>
</dbReference>
<dbReference type="InterPro" id="IPR011102">
    <property type="entry name" value="Sig_transdc_His_kinase_HWE"/>
</dbReference>
<dbReference type="InterPro" id="IPR000700">
    <property type="entry name" value="PAS-assoc_C"/>
</dbReference>
<accession>A0ABY8L796</accession>
<dbReference type="CDD" id="cd00130">
    <property type="entry name" value="PAS"/>
    <property type="match status" value="2"/>
</dbReference>
<feature type="domain" description="PAC" evidence="13">
    <location>
        <begin position="79"/>
        <end position="135"/>
    </location>
</feature>
<evidence type="ECO:0000256" key="5">
    <source>
        <dbReference type="ARBA" id="ARBA00022643"/>
    </source>
</evidence>
<proteinExistence type="predicted"/>
<feature type="domain" description="PAC" evidence="13">
    <location>
        <begin position="213"/>
        <end position="268"/>
    </location>
</feature>
<dbReference type="PANTHER" id="PTHR41523:SF8">
    <property type="entry name" value="ETHYLENE RESPONSE SENSOR PROTEIN"/>
    <property type="match status" value="1"/>
</dbReference>
<evidence type="ECO:0000256" key="7">
    <source>
        <dbReference type="ARBA" id="ARBA00022737"/>
    </source>
</evidence>
<dbReference type="RefSeq" id="WP_279963820.1">
    <property type="nucleotide sequence ID" value="NZ_CP122537.1"/>
</dbReference>
<keyword evidence="5" id="KW-0288">FMN</keyword>
<keyword evidence="15" id="KW-1185">Reference proteome</keyword>
<name>A0ABY8L796_9RHOB</name>
<keyword evidence="3" id="KW-0597">Phosphoprotein</keyword>
<dbReference type="Pfam" id="PF08448">
    <property type="entry name" value="PAS_4"/>
    <property type="match status" value="1"/>
</dbReference>
<evidence type="ECO:0000256" key="9">
    <source>
        <dbReference type="ARBA" id="ARBA00022777"/>
    </source>
</evidence>
<evidence type="ECO:0000256" key="2">
    <source>
        <dbReference type="ARBA" id="ARBA00012438"/>
    </source>
</evidence>
<dbReference type="InterPro" id="IPR036890">
    <property type="entry name" value="HATPase_C_sf"/>
</dbReference>
<dbReference type="SMART" id="SM00911">
    <property type="entry name" value="HWE_HK"/>
    <property type="match status" value="1"/>
</dbReference>